<evidence type="ECO:0000256" key="7">
    <source>
        <dbReference type="SAM" id="SignalP"/>
    </source>
</evidence>
<dbReference type="Gene3D" id="3.50.50.60">
    <property type="entry name" value="FAD/NAD(P)-binding domain"/>
    <property type="match status" value="2"/>
</dbReference>
<reference evidence="9" key="2">
    <citation type="journal article" date="2021" name="Microbiol. Resour. Announc.">
        <title>Complete Genome Sequences of Three Human Oral Treponema parvum Isolates.</title>
        <authorList>
            <person name="Zeng H."/>
            <person name="Watt R.M."/>
        </authorList>
    </citation>
    <scope>NUCLEOTIDE SEQUENCE</scope>
    <source>
        <strain evidence="9">ATCC 700773</strain>
    </source>
</reference>
<accession>A0A975ICL5</accession>
<comment type="similarity">
    <text evidence="3">Belongs to the FAD-dependent oxidoreductase 2 family. FRD/SDH subfamily.</text>
</comment>
<dbReference type="AlphaFoldDB" id="A0A975ICL5"/>
<evidence type="ECO:0000313" key="10">
    <source>
        <dbReference type="Proteomes" id="UP000671995"/>
    </source>
</evidence>
<protein>
    <submittedName>
        <fullName evidence="9">FAD-dependent oxidoreductase</fullName>
    </submittedName>
</protein>
<dbReference type="GO" id="GO:0016491">
    <property type="term" value="F:oxidoreductase activity"/>
    <property type="evidence" value="ECO:0007669"/>
    <property type="project" value="UniProtKB-KW"/>
</dbReference>
<keyword evidence="4" id="KW-0285">Flavoprotein</keyword>
<dbReference type="InterPro" id="IPR007329">
    <property type="entry name" value="FMN-bd"/>
</dbReference>
<dbReference type="GO" id="GO:0010181">
    <property type="term" value="F:FMN binding"/>
    <property type="evidence" value="ECO:0007669"/>
    <property type="project" value="InterPro"/>
</dbReference>
<keyword evidence="5" id="KW-0274">FAD</keyword>
<dbReference type="SMART" id="SM00900">
    <property type="entry name" value="FMN_bind"/>
    <property type="match status" value="1"/>
</dbReference>
<evidence type="ECO:0000313" key="9">
    <source>
        <dbReference type="EMBL" id="QTQ11922.1"/>
    </source>
</evidence>
<dbReference type="Pfam" id="PF04205">
    <property type="entry name" value="FMN_bind"/>
    <property type="match status" value="1"/>
</dbReference>
<dbReference type="Gene3D" id="3.90.1010.20">
    <property type="match status" value="1"/>
</dbReference>
<evidence type="ECO:0000256" key="5">
    <source>
        <dbReference type="ARBA" id="ARBA00022827"/>
    </source>
</evidence>
<gene>
    <name evidence="9" type="ORF">HRI96_06755</name>
</gene>
<evidence type="ECO:0000259" key="8">
    <source>
        <dbReference type="SMART" id="SM00900"/>
    </source>
</evidence>
<sequence>MKKRLFWGFVPAMLFAAMISFVSCNAGTSFKAGTYTGEGSGMGGKLAVSVTLSNKAIESVEITSHNETPGLSDTARMAIPAAIVAEQRTNVDVISGSSITSRAIMQATDAALKSAGVNVEKLNAKNTPKNVAKTQDVDMTADVIIVGGGGAGLAAAIAATDEGANVIVVEKTGIFGGNSIVSGGIYNCPDPALQDHADITSSLNPLVEAALAEKPVSPLHAQVQATVRKQFDAFKKTDKKVFDSPEWFALQTWNGGDKVGDLDHLLVFASQAHPALEWLKSMGMEFANKINSASGSLYMRTHTSVMPNGTGYFKAFEDTLAKRGDKFTALMDTEAKSLIMDGSDVVGVNAVGKAGNKVTLHAKKGVILATGGFAGNVQLRQKYCQTGKWPDLSEKVITTNVASVTGDGIFMAQDAGAQLINMEQIQLLPYANPWTGATSDITLTYSASMYINKEGKRFVREDGRRDEMSLAIIAQPDGLMYQLFSADAVPDPAKGKTLGGKSVAYFLDNHLAGYVSGATLADLAKTLNMDAAVLQKTVDDFNTYVDGSAKDPLGRITWTKKLVTGPWYAYPRKPATHHTMGGVNVDNDAHALRADGTIIKGLYCAGEITGNYHGANRLGGNAIVDFCVNGRKAGANAAKGL</sequence>
<comment type="cofactor">
    <cofactor evidence="1">
        <name>FMN</name>
        <dbReference type="ChEBI" id="CHEBI:58210"/>
    </cofactor>
</comment>
<dbReference type="PROSITE" id="PS51257">
    <property type="entry name" value="PROKAR_LIPOPROTEIN"/>
    <property type="match status" value="1"/>
</dbReference>
<keyword evidence="7" id="KW-0732">Signal</keyword>
<evidence type="ECO:0000256" key="3">
    <source>
        <dbReference type="ARBA" id="ARBA00008040"/>
    </source>
</evidence>
<dbReference type="RefSeq" id="WP_210116636.1">
    <property type="nucleotide sequence ID" value="NZ_CP054257.1"/>
</dbReference>
<proteinExistence type="inferred from homology"/>
<keyword evidence="6" id="KW-0560">Oxidoreductase</keyword>
<dbReference type="PANTHER" id="PTHR43400">
    <property type="entry name" value="FUMARATE REDUCTASE"/>
    <property type="match status" value="1"/>
</dbReference>
<feature type="signal peptide" evidence="7">
    <location>
        <begin position="1"/>
        <end position="26"/>
    </location>
</feature>
<dbReference type="PRINTS" id="PR00411">
    <property type="entry name" value="PNDRDTASEI"/>
</dbReference>
<dbReference type="EMBL" id="CP054257">
    <property type="protein sequence ID" value="QTQ11922.1"/>
    <property type="molecule type" value="Genomic_DNA"/>
</dbReference>
<feature type="chain" id="PRO_5037330971" evidence="7">
    <location>
        <begin position="27"/>
        <end position="641"/>
    </location>
</feature>
<dbReference type="InterPro" id="IPR003953">
    <property type="entry name" value="FAD-dep_OxRdtase_2_FAD-bd"/>
</dbReference>
<name>A0A975ICL5_9SPIR</name>
<reference evidence="9" key="1">
    <citation type="submission" date="2020-05" db="EMBL/GenBank/DDBJ databases">
        <authorList>
            <person name="Zeng H."/>
            <person name="Chan Y.K."/>
            <person name="Watt R.M."/>
        </authorList>
    </citation>
    <scope>NUCLEOTIDE SEQUENCE</scope>
    <source>
        <strain evidence="9">ATCC 700773</strain>
    </source>
</reference>
<dbReference type="InterPro" id="IPR050315">
    <property type="entry name" value="FAD-oxidoreductase_2"/>
</dbReference>
<organism evidence="9 10">
    <name type="scientific">Treponema parvum</name>
    <dbReference type="NCBI Taxonomy" id="138851"/>
    <lineage>
        <taxon>Bacteria</taxon>
        <taxon>Pseudomonadati</taxon>
        <taxon>Spirochaetota</taxon>
        <taxon>Spirochaetia</taxon>
        <taxon>Spirochaetales</taxon>
        <taxon>Treponemataceae</taxon>
        <taxon>Treponema</taxon>
    </lineage>
</organism>
<dbReference type="Pfam" id="PF00890">
    <property type="entry name" value="FAD_binding_2"/>
    <property type="match status" value="2"/>
</dbReference>
<evidence type="ECO:0000256" key="4">
    <source>
        <dbReference type="ARBA" id="ARBA00022630"/>
    </source>
</evidence>
<dbReference type="PANTHER" id="PTHR43400:SF7">
    <property type="entry name" value="FAD-DEPENDENT OXIDOREDUCTASE 2 FAD BINDING DOMAIN-CONTAINING PROTEIN"/>
    <property type="match status" value="1"/>
</dbReference>
<dbReference type="InterPro" id="IPR036188">
    <property type="entry name" value="FAD/NAD-bd_sf"/>
</dbReference>
<dbReference type="Gene3D" id="3.90.700.10">
    <property type="entry name" value="Succinate dehydrogenase/fumarate reductase flavoprotein, catalytic domain"/>
    <property type="match status" value="1"/>
</dbReference>
<dbReference type="Proteomes" id="UP000671995">
    <property type="component" value="Chromosome"/>
</dbReference>
<evidence type="ECO:0000256" key="6">
    <source>
        <dbReference type="ARBA" id="ARBA00023002"/>
    </source>
</evidence>
<dbReference type="InterPro" id="IPR027477">
    <property type="entry name" value="Succ_DH/fumarate_Rdtase_cat_sf"/>
</dbReference>
<dbReference type="SUPFAM" id="SSF51905">
    <property type="entry name" value="FAD/NAD(P)-binding domain"/>
    <property type="match status" value="1"/>
</dbReference>
<evidence type="ECO:0000256" key="2">
    <source>
        <dbReference type="ARBA" id="ARBA00001974"/>
    </source>
</evidence>
<dbReference type="GO" id="GO:0016020">
    <property type="term" value="C:membrane"/>
    <property type="evidence" value="ECO:0007669"/>
    <property type="project" value="InterPro"/>
</dbReference>
<evidence type="ECO:0000256" key="1">
    <source>
        <dbReference type="ARBA" id="ARBA00001917"/>
    </source>
</evidence>
<comment type="cofactor">
    <cofactor evidence="2">
        <name>FAD</name>
        <dbReference type="ChEBI" id="CHEBI:57692"/>
    </cofactor>
</comment>
<dbReference type="SUPFAM" id="SSF56425">
    <property type="entry name" value="Succinate dehydrogenase/fumarate reductase flavoprotein, catalytic domain"/>
    <property type="match status" value="1"/>
</dbReference>
<feature type="domain" description="FMN-binding" evidence="8">
    <location>
        <begin position="41"/>
        <end position="115"/>
    </location>
</feature>